<accession>A0A5C4N4P2</accession>
<name>A0A5C4N4P2_9RHOB</name>
<evidence type="ECO:0000313" key="2">
    <source>
        <dbReference type="Proteomes" id="UP000305709"/>
    </source>
</evidence>
<proteinExistence type="predicted"/>
<dbReference type="Proteomes" id="UP000305709">
    <property type="component" value="Unassembled WGS sequence"/>
</dbReference>
<evidence type="ECO:0000313" key="1">
    <source>
        <dbReference type="EMBL" id="TNC63114.1"/>
    </source>
</evidence>
<gene>
    <name evidence="1" type="ORF">FHG71_19705</name>
</gene>
<comment type="caution">
    <text evidence="1">The sequence shown here is derived from an EMBL/GenBank/DDBJ whole genome shotgun (WGS) entry which is preliminary data.</text>
</comment>
<dbReference type="AlphaFoldDB" id="A0A5C4N4P2"/>
<dbReference type="OrthoDB" id="7802634at2"/>
<dbReference type="EMBL" id="VDFV01000052">
    <property type="protein sequence ID" value="TNC63114.1"/>
    <property type="molecule type" value="Genomic_DNA"/>
</dbReference>
<keyword evidence="2" id="KW-1185">Reference proteome</keyword>
<reference evidence="1 2" key="1">
    <citation type="submission" date="2019-06" db="EMBL/GenBank/DDBJ databases">
        <authorList>
            <person name="Jiang L."/>
        </authorList>
    </citation>
    <scope>NUCLEOTIDE SEQUENCE [LARGE SCALE GENOMIC DNA]</scope>
    <source>
        <strain evidence="1 2">YIM 48858</strain>
    </source>
</reference>
<dbReference type="RefSeq" id="WP_139083407.1">
    <property type="nucleotide sequence ID" value="NZ_VDFV01000052.1"/>
</dbReference>
<organism evidence="1 2">
    <name type="scientific">Rubellimicrobium roseum</name>
    <dbReference type="NCBI Taxonomy" id="687525"/>
    <lineage>
        <taxon>Bacteria</taxon>
        <taxon>Pseudomonadati</taxon>
        <taxon>Pseudomonadota</taxon>
        <taxon>Alphaproteobacteria</taxon>
        <taxon>Rhodobacterales</taxon>
        <taxon>Roseobacteraceae</taxon>
        <taxon>Rubellimicrobium</taxon>
    </lineage>
</organism>
<sequence length="433" mass="48985">MTEPSKKTPGFFAVDVHQLDQIRAKNLGVEEAAAYLSLMVSTDQSNIISRGGIHSVTEYTGLTRSEAKRAIQRLEQHGLVRSLEVERKRARTVSRYDIPIHDSRKPLAGKERLLVEAIAAGQQPEGKVELNAAQRAKEKGYIEKRSDGWHILEQVNEVAFIPNSFVRVSSGSSPLARLVNNGELGPILLAVELYRLQNLMDDRGVPHEVIRGYFDGQAYPVPSDLLQRHKLHILSPGRVYRDASGKENSLNQSCEPHRFRDYNRDTFWRSLTALKEAHVVEWVVYSANGKPSGDRYAYNRPQRLLGVLRNDRHALSTPESRPAFLAYLVWCVRTAGQAYLNRSLSDLIEEWRRHSPIIAVENASVAHVEGISILRMTHRAATENTRVWYRDLCQECDDALFFIAEAARPSFPQVSALEQRLRGMKTLEEAIST</sequence>
<protein>
    <submittedName>
        <fullName evidence="1">Uncharacterized protein</fullName>
    </submittedName>
</protein>